<feature type="region of interest" description="Disordered" evidence="1">
    <location>
        <begin position="1"/>
        <end position="77"/>
    </location>
</feature>
<evidence type="ECO:0000256" key="1">
    <source>
        <dbReference type="SAM" id="MobiDB-lite"/>
    </source>
</evidence>
<dbReference type="AlphaFoldDB" id="A0A560FA01"/>
<reference evidence="2 3" key="1">
    <citation type="submission" date="2019-06" db="EMBL/GenBank/DDBJ databases">
        <title>Genomic Encyclopedia of Type Strains, Phase IV (KMG-V): Genome sequencing to study the core and pangenomes of soil and plant-associated prokaryotes.</title>
        <authorList>
            <person name="Whitman W."/>
        </authorList>
    </citation>
    <scope>NUCLEOTIDE SEQUENCE [LARGE SCALE GENOMIC DNA]</scope>
    <source>
        <strain evidence="2 3">BR 11880</strain>
    </source>
</reference>
<evidence type="ECO:0000313" key="3">
    <source>
        <dbReference type="Proteomes" id="UP000319859"/>
    </source>
</evidence>
<feature type="compositionally biased region" description="Acidic residues" evidence="1">
    <location>
        <begin position="8"/>
        <end position="18"/>
    </location>
</feature>
<protein>
    <submittedName>
        <fullName evidence="2">Uncharacterized protein DUF2497</fullName>
    </submittedName>
</protein>
<sequence length="124" mass="13984">MLELTDIIPDEPEPEPEPLPDPFAYEPPPPPLRRPPPPMDDDRLMSQFTEEAASRAFSGLSGFRRGGPSLTGEGPIGRSDVTLEEIVHVLVRPILREWLDENLPSLVERLVKREIEKVVRRGLD</sequence>
<dbReference type="EMBL" id="VITN01000010">
    <property type="protein sequence ID" value="TWB18452.1"/>
    <property type="molecule type" value="Genomic_DNA"/>
</dbReference>
<organism evidence="2 3">
    <name type="scientific">Nitrospirillum amazonense</name>
    <dbReference type="NCBI Taxonomy" id="28077"/>
    <lineage>
        <taxon>Bacteria</taxon>
        <taxon>Pseudomonadati</taxon>
        <taxon>Pseudomonadota</taxon>
        <taxon>Alphaproteobacteria</taxon>
        <taxon>Rhodospirillales</taxon>
        <taxon>Azospirillaceae</taxon>
        <taxon>Nitrospirillum</taxon>
    </lineage>
</organism>
<gene>
    <name evidence="2" type="ORF">FBZ89_11099</name>
</gene>
<proteinExistence type="predicted"/>
<dbReference type="Proteomes" id="UP000319859">
    <property type="component" value="Unassembled WGS sequence"/>
</dbReference>
<dbReference type="Pfam" id="PF10691">
    <property type="entry name" value="DUF2497"/>
    <property type="match status" value="1"/>
</dbReference>
<comment type="caution">
    <text evidence="2">The sequence shown here is derived from an EMBL/GenBank/DDBJ whole genome shotgun (WGS) entry which is preliminary data.</text>
</comment>
<evidence type="ECO:0000313" key="2">
    <source>
        <dbReference type="EMBL" id="TWB18452.1"/>
    </source>
</evidence>
<accession>A0A560FA01</accession>
<dbReference type="RefSeq" id="WP_246172281.1">
    <property type="nucleotide sequence ID" value="NZ_VITN01000010.1"/>
</dbReference>
<feature type="compositionally biased region" description="Pro residues" evidence="1">
    <location>
        <begin position="19"/>
        <end position="38"/>
    </location>
</feature>
<dbReference type="InterPro" id="IPR019632">
    <property type="entry name" value="DUF2497"/>
</dbReference>
<name>A0A560FA01_9PROT</name>